<name>A0A5P1E3A0_ASPOF</name>
<dbReference type="AlphaFoldDB" id="A0A5P1E3A0"/>
<gene>
    <name evidence="2" type="ORF">A4U43_C10F16730</name>
</gene>
<dbReference type="InterPro" id="IPR004314">
    <property type="entry name" value="Neprosin"/>
</dbReference>
<evidence type="ECO:0000313" key="2">
    <source>
        <dbReference type="EMBL" id="ONK57111.1"/>
    </source>
</evidence>
<evidence type="ECO:0000259" key="1">
    <source>
        <dbReference type="PROSITE" id="PS52045"/>
    </source>
</evidence>
<reference evidence="3" key="1">
    <citation type="journal article" date="2017" name="Nat. Commun.">
        <title>The asparagus genome sheds light on the origin and evolution of a young Y chromosome.</title>
        <authorList>
            <person name="Harkess A."/>
            <person name="Zhou J."/>
            <person name="Xu C."/>
            <person name="Bowers J.E."/>
            <person name="Van der Hulst R."/>
            <person name="Ayyampalayam S."/>
            <person name="Mercati F."/>
            <person name="Riccardi P."/>
            <person name="McKain M.R."/>
            <person name="Kakrana A."/>
            <person name="Tang H."/>
            <person name="Ray J."/>
            <person name="Groenendijk J."/>
            <person name="Arikit S."/>
            <person name="Mathioni S.M."/>
            <person name="Nakano M."/>
            <person name="Shan H."/>
            <person name="Telgmann-Rauber A."/>
            <person name="Kanno A."/>
            <person name="Yue Z."/>
            <person name="Chen H."/>
            <person name="Li W."/>
            <person name="Chen Y."/>
            <person name="Xu X."/>
            <person name="Zhang Y."/>
            <person name="Luo S."/>
            <person name="Chen H."/>
            <person name="Gao J."/>
            <person name="Mao Z."/>
            <person name="Pires J.C."/>
            <person name="Luo M."/>
            <person name="Kudrna D."/>
            <person name="Wing R.A."/>
            <person name="Meyers B.C."/>
            <person name="Yi K."/>
            <person name="Kong H."/>
            <person name="Lavrijsen P."/>
            <person name="Sunseri F."/>
            <person name="Falavigna A."/>
            <person name="Ye Y."/>
            <person name="Leebens-Mack J.H."/>
            <person name="Chen G."/>
        </authorList>
    </citation>
    <scope>NUCLEOTIDE SEQUENCE [LARGE SCALE GENOMIC DNA]</scope>
    <source>
        <strain evidence="3">cv. DH0086</strain>
    </source>
</reference>
<accession>A0A5P1E3A0</accession>
<dbReference type="Pfam" id="PF03080">
    <property type="entry name" value="Neprosin"/>
    <property type="match status" value="1"/>
</dbReference>
<protein>
    <recommendedName>
        <fullName evidence="1">Neprosin PEP catalytic domain-containing protein</fullName>
    </recommendedName>
</protein>
<dbReference type="Proteomes" id="UP000243459">
    <property type="component" value="Chromosome 10"/>
</dbReference>
<feature type="domain" description="Neprosin PEP catalytic" evidence="1">
    <location>
        <begin position="1"/>
        <end position="69"/>
    </location>
</feature>
<evidence type="ECO:0000313" key="3">
    <source>
        <dbReference type="Proteomes" id="UP000243459"/>
    </source>
</evidence>
<keyword evidence="3" id="KW-1185">Reference proteome</keyword>
<dbReference type="Gramene" id="ONK57111">
    <property type="protein sequence ID" value="ONK57111"/>
    <property type="gene ID" value="A4U43_C10F16730"/>
</dbReference>
<organism evidence="2 3">
    <name type="scientific">Asparagus officinalis</name>
    <name type="common">Garden asparagus</name>
    <dbReference type="NCBI Taxonomy" id="4686"/>
    <lineage>
        <taxon>Eukaryota</taxon>
        <taxon>Viridiplantae</taxon>
        <taxon>Streptophyta</taxon>
        <taxon>Embryophyta</taxon>
        <taxon>Tracheophyta</taxon>
        <taxon>Spermatophyta</taxon>
        <taxon>Magnoliopsida</taxon>
        <taxon>Liliopsida</taxon>
        <taxon>Asparagales</taxon>
        <taxon>Asparagaceae</taxon>
        <taxon>Asparagoideae</taxon>
        <taxon>Asparagus</taxon>
    </lineage>
</organism>
<proteinExistence type="predicted"/>
<sequence>MGSGHFSSEGHQRAAYVRNIVTLDEKGAPVRASGMKTIVESPNCYDLRFVLEINDNIRYYEIASSAVASTYGVVTSEQKANSERCDTCIVS</sequence>
<dbReference type="PROSITE" id="PS52045">
    <property type="entry name" value="NEPROSIN_PEP_CD"/>
    <property type="match status" value="1"/>
</dbReference>
<dbReference type="EMBL" id="CM007390">
    <property type="protein sequence ID" value="ONK57111.1"/>
    <property type="molecule type" value="Genomic_DNA"/>
</dbReference>